<dbReference type="RefSeq" id="WP_130966972.1">
    <property type="nucleotide sequence ID" value="NZ_SIXI01000002.1"/>
</dbReference>
<dbReference type="CDD" id="cd02440">
    <property type="entry name" value="AdoMet_MTases"/>
    <property type="match status" value="1"/>
</dbReference>
<dbReference type="GO" id="GO:0005737">
    <property type="term" value="C:cytoplasm"/>
    <property type="evidence" value="ECO:0007669"/>
    <property type="project" value="TreeGrafter"/>
</dbReference>
<dbReference type="OrthoDB" id="9810066at2"/>
<keyword evidence="4" id="KW-0489">Methyltransferase</keyword>
<evidence type="ECO:0000256" key="2">
    <source>
        <dbReference type="ARBA" id="ARBA00013346"/>
    </source>
</evidence>
<proteinExistence type="inferred from homology"/>
<keyword evidence="5" id="KW-1185">Reference proteome</keyword>
<dbReference type="EMBL" id="SIXI01000002">
    <property type="protein sequence ID" value="TBO32761.1"/>
    <property type="molecule type" value="Genomic_DNA"/>
</dbReference>
<dbReference type="InterPro" id="IPR000682">
    <property type="entry name" value="PCMT"/>
</dbReference>
<evidence type="ECO:0000313" key="5">
    <source>
        <dbReference type="Proteomes" id="UP000292120"/>
    </source>
</evidence>
<comment type="similarity">
    <text evidence="1">Belongs to the methyltransferase superfamily. L-isoaspartyl/D-aspartyl protein methyltransferase family.</text>
</comment>
<organism evidence="4 5">
    <name type="scientific">Aquabacterium lacunae</name>
    <dbReference type="NCBI Taxonomy" id="2528630"/>
    <lineage>
        <taxon>Bacteria</taxon>
        <taxon>Pseudomonadati</taxon>
        <taxon>Pseudomonadota</taxon>
        <taxon>Betaproteobacteria</taxon>
        <taxon>Burkholderiales</taxon>
        <taxon>Aquabacterium</taxon>
    </lineage>
</organism>
<dbReference type="SUPFAM" id="SSF53335">
    <property type="entry name" value="S-adenosyl-L-methionine-dependent methyltransferases"/>
    <property type="match status" value="1"/>
</dbReference>
<dbReference type="PANTHER" id="PTHR11579:SF18">
    <property type="entry name" value="PROTEIN-L-ISOASPARTATE O-METHYLTRANSFERASE"/>
    <property type="match status" value="1"/>
</dbReference>
<dbReference type="GO" id="GO:0004719">
    <property type="term" value="F:protein-L-isoaspartate (D-aspartate) O-methyltransferase activity"/>
    <property type="evidence" value="ECO:0007669"/>
    <property type="project" value="InterPro"/>
</dbReference>
<dbReference type="PANTHER" id="PTHR11579">
    <property type="entry name" value="PROTEIN-L-ISOASPARTATE O-METHYLTRANSFERASE"/>
    <property type="match status" value="1"/>
</dbReference>
<dbReference type="GO" id="GO:0032259">
    <property type="term" value="P:methylation"/>
    <property type="evidence" value="ECO:0007669"/>
    <property type="project" value="UniProtKB-KW"/>
</dbReference>
<comment type="caution">
    <text evidence="4">The sequence shown here is derived from an EMBL/GenBank/DDBJ whole genome shotgun (WGS) entry which is preliminary data.</text>
</comment>
<keyword evidence="4" id="KW-0808">Transferase</keyword>
<evidence type="ECO:0000256" key="1">
    <source>
        <dbReference type="ARBA" id="ARBA00005369"/>
    </source>
</evidence>
<dbReference type="Pfam" id="PF01135">
    <property type="entry name" value="PCMT"/>
    <property type="match status" value="1"/>
</dbReference>
<reference evidence="4 5" key="1">
    <citation type="submission" date="2019-02" db="EMBL/GenBank/DDBJ databases">
        <title>Aquabacterium sp. strain KMB7.</title>
        <authorList>
            <person name="Chen W.-M."/>
        </authorList>
    </citation>
    <scope>NUCLEOTIDE SEQUENCE [LARGE SCALE GENOMIC DNA]</scope>
    <source>
        <strain evidence="4 5">KMB7</strain>
    </source>
</reference>
<dbReference type="AlphaFoldDB" id="A0A4Q9H2D8"/>
<evidence type="ECO:0000256" key="3">
    <source>
        <dbReference type="ARBA" id="ARBA00030757"/>
    </source>
</evidence>
<dbReference type="Gene3D" id="3.40.50.150">
    <property type="entry name" value="Vaccinia Virus protein VP39"/>
    <property type="match status" value="1"/>
</dbReference>
<accession>A0A4Q9H2D8</accession>
<evidence type="ECO:0000313" key="4">
    <source>
        <dbReference type="EMBL" id="TBO32761.1"/>
    </source>
</evidence>
<protein>
    <recommendedName>
        <fullName evidence="2">Protein-L-isoaspartate O-methyltransferase</fullName>
    </recommendedName>
    <alternativeName>
        <fullName evidence="3">Protein L-isoaspartyl methyltransferase</fullName>
    </alternativeName>
</protein>
<dbReference type="Proteomes" id="UP000292120">
    <property type="component" value="Unassembled WGS sequence"/>
</dbReference>
<dbReference type="InterPro" id="IPR029063">
    <property type="entry name" value="SAM-dependent_MTases_sf"/>
</dbReference>
<name>A0A4Q9H2D8_9BURK</name>
<gene>
    <name evidence="4" type="ORF">EYS42_06185</name>
</gene>
<sequence length="217" mass="23662">MNVEQARFNMIEQQIRPWDVLDTSVLALLSVVRRENFVPAAHRSLAFMDIEIPLPGGQNMLAPRVEARMVQDLNLSKRDRVLLIGAGSGYMAALIAHKAQRVIAMENRPELVEFARTNLRNNQVHNAEVALGEGSEGLPAQGPFDAIVLTGSVTAVPQTLFDQVKAGGRLLAIVGREPVMQATLFTKAADGSLTSRRLFDTVATPLDRMAAEAGFTF</sequence>